<dbReference type="Pfam" id="PF01430">
    <property type="entry name" value="HSP33"/>
    <property type="match status" value="1"/>
</dbReference>
<dbReference type="PIRSF" id="PIRSF005261">
    <property type="entry name" value="Heat_shock_Hsp33"/>
    <property type="match status" value="1"/>
</dbReference>
<dbReference type="GO" id="GO:0051082">
    <property type="term" value="F:unfolded protein binding"/>
    <property type="evidence" value="ECO:0007669"/>
    <property type="project" value="InterPro"/>
</dbReference>
<comment type="caution">
    <text evidence="6">The sequence shown here is derived from an EMBL/GenBank/DDBJ whole genome shotgun (WGS) entry which is preliminary data.</text>
</comment>
<protein>
    <submittedName>
        <fullName evidence="6">Molecular chaperone Hsp33</fullName>
    </submittedName>
</protein>
<proteinExistence type="predicted"/>
<keyword evidence="7" id="KW-1185">Reference proteome</keyword>
<evidence type="ECO:0000313" key="6">
    <source>
        <dbReference type="EMBL" id="SDF24789.1"/>
    </source>
</evidence>
<evidence type="ECO:0000256" key="5">
    <source>
        <dbReference type="ARBA" id="ARBA00023284"/>
    </source>
</evidence>
<evidence type="ECO:0000256" key="4">
    <source>
        <dbReference type="ARBA" id="ARBA00023186"/>
    </source>
</evidence>
<dbReference type="GO" id="GO:0042026">
    <property type="term" value="P:protein refolding"/>
    <property type="evidence" value="ECO:0007669"/>
    <property type="project" value="TreeGrafter"/>
</dbReference>
<keyword evidence="1" id="KW-0963">Cytoplasm</keyword>
<dbReference type="Proteomes" id="UP000198615">
    <property type="component" value="Unassembled WGS sequence"/>
</dbReference>
<dbReference type="CDD" id="cd00498">
    <property type="entry name" value="Hsp33"/>
    <property type="match status" value="1"/>
</dbReference>
<reference evidence="6 7" key="1">
    <citation type="submission" date="2016-10" db="EMBL/GenBank/DDBJ databases">
        <authorList>
            <person name="Varghese N."/>
            <person name="Submissions S."/>
        </authorList>
    </citation>
    <scope>NUCLEOTIDE SEQUENCE [LARGE SCALE GENOMIC DNA]</scope>
    <source>
        <strain evidence="6 7">DSM 18839</strain>
    </source>
</reference>
<dbReference type="PANTHER" id="PTHR30111:SF1">
    <property type="entry name" value="33 KDA CHAPERONIN"/>
    <property type="match status" value="1"/>
</dbReference>
<dbReference type="Gene3D" id="1.10.287.480">
    <property type="entry name" value="helix hairpin bin"/>
    <property type="match status" value="1"/>
</dbReference>
<dbReference type="InterPro" id="IPR000397">
    <property type="entry name" value="Heat_shock_Hsp33"/>
</dbReference>
<dbReference type="OrthoDB" id="9793753at2"/>
<dbReference type="InterPro" id="IPR016153">
    <property type="entry name" value="Heat_shock_Hsp33_N"/>
</dbReference>
<accession>A0A8G2BEV5</accession>
<keyword evidence="2" id="KW-0862">Zinc</keyword>
<dbReference type="Gene3D" id="3.55.30.10">
    <property type="entry name" value="Hsp33 domain"/>
    <property type="match status" value="1"/>
</dbReference>
<name>A0A8G2BEV5_9PROT</name>
<dbReference type="InterPro" id="IPR023212">
    <property type="entry name" value="Hsp33_helix_hairpin_bin_dom_sf"/>
</dbReference>
<dbReference type="PANTHER" id="PTHR30111">
    <property type="entry name" value="33 KDA CHAPERONIN"/>
    <property type="match status" value="1"/>
</dbReference>
<dbReference type="GO" id="GO:0044183">
    <property type="term" value="F:protein folding chaperone"/>
    <property type="evidence" value="ECO:0007669"/>
    <property type="project" value="TreeGrafter"/>
</dbReference>
<evidence type="ECO:0000256" key="2">
    <source>
        <dbReference type="ARBA" id="ARBA00022833"/>
    </source>
</evidence>
<gene>
    <name evidence="6" type="ORF">SAMN05660686_00733</name>
</gene>
<evidence type="ECO:0000313" key="7">
    <source>
        <dbReference type="Proteomes" id="UP000198615"/>
    </source>
</evidence>
<evidence type="ECO:0000256" key="1">
    <source>
        <dbReference type="ARBA" id="ARBA00022490"/>
    </source>
</evidence>
<keyword evidence="5" id="KW-0676">Redox-active center</keyword>
<dbReference type="InterPro" id="IPR016154">
    <property type="entry name" value="Heat_shock_Hsp33_C"/>
</dbReference>
<dbReference type="GO" id="GO:0005737">
    <property type="term" value="C:cytoplasm"/>
    <property type="evidence" value="ECO:0007669"/>
    <property type="project" value="InterPro"/>
</dbReference>
<dbReference type="EMBL" id="FNBW01000002">
    <property type="protein sequence ID" value="SDF24789.1"/>
    <property type="molecule type" value="Genomic_DNA"/>
</dbReference>
<dbReference type="SUPFAM" id="SSF118352">
    <property type="entry name" value="HSP33 redox switch-like"/>
    <property type="match status" value="1"/>
</dbReference>
<organism evidence="6 7">
    <name type="scientific">Thalassobaculum litoreum DSM 18839</name>
    <dbReference type="NCBI Taxonomy" id="1123362"/>
    <lineage>
        <taxon>Bacteria</taxon>
        <taxon>Pseudomonadati</taxon>
        <taxon>Pseudomonadota</taxon>
        <taxon>Alphaproteobacteria</taxon>
        <taxon>Rhodospirillales</taxon>
        <taxon>Thalassobaculaceae</taxon>
        <taxon>Thalassobaculum</taxon>
    </lineage>
</organism>
<sequence>MREREALFENTGRDDIILPFQIDPYGLRGRVVRLGSVIDGILGRHAYPEAVSVMLGETAALAACLAGSLKYEGVFTLQTKGDGPIGVLMADVTTAGAVRAYATFDADRVAQLDPADVAARSVPRLLGGGYIAFTVDQGANTDRYQGIVELSGRTLSECTHAYFQQSEQLDAGVLIAAGRRDDGWRAGGIMVQRLPYSRDLPGRPSEDEYDDLWRTAVTLMSSARAQELLAADLAPDQLLYRLFHQEGVRAYEAQPMTDSCRCSRERVERVLLSLNQDEIEDMKVDGALIVNCEFCKREWRYDDEALEALRKSAASPGF</sequence>
<dbReference type="SUPFAM" id="SSF64397">
    <property type="entry name" value="Hsp33 domain"/>
    <property type="match status" value="1"/>
</dbReference>
<dbReference type="AlphaFoldDB" id="A0A8G2BEV5"/>
<keyword evidence="3" id="KW-1015">Disulfide bond</keyword>
<evidence type="ECO:0000256" key="3">
    <source>
        <dbReference type="ARBA" id="ARBA00023157"/>
    </source>
</evidence>
<dbReference type="RefSeq" id="WP_093148247.1">
    <property type="nucleotide sequence ID" value="NZ_FNBW01000002.1"/>
</dbReference>
<keyword evidence="4" id="KW-0143">Chaperone</keyword>
<dbReference type="Gene3D" id="3.90.1280.10">
    <property type="entry name" value="HSP33 redox switch-like"/>
    <property type="match status" value="1"/>
</dbReference>